<keyword evidence="12" id="KW-0599">Photoprotein</keyword>
<dbReference type="GO" id="GO:0016405">
    <property type="term" value="F:CoA-ligase activity"/>
    <property type="evidence" value="ECO:0007669"/>
    <property type="project" value="TreeGrafter"/>
</dbReference>
<dbReference type="PROSITE" id="PS00455">
    <property type="entry name" value="AMP_BINDING"/>
    <property type="match status" value="1"/>
</dbReference>
<accession>A0AAU9F124</accession>
<dbReference type="PANTHER" id="PTHR24096">
    <property type="entry name" value="LONG-CHAIN-FATTY-ACID--COA LIGASE"/>
    <property type="match status" value="1"/>
</dbReference>
<keyword evidence="16" id="KW-0436">Ligase</keyword>
<dbReference type="AlphaFoldDB" id="A0AAU9F124"/>
<dbReference type="GO" id="GO:0008218">
    <property type="term" value="P:bioluminescence"/>
    <property type="evidence" value="ECO:0007669"/>
    <property type="project" value="UniProtKB-KW"/>
</dbReference>
<dbReference type="PANTHER" id="PTHR24096:SF423">
    <property type="entry name" value="GM05240P"/>
    <property type="match status" value="1"/>
</dbReference>
<keyword evidence="6" id="KW-0547">Nucleotide-binding</keyword>
<keyword evidence="6" id="KW-0067">ATP-binding</keyword>
<evidence type="ECO:0000313" key="16">
    <source>
        <dbReference type="EMBL" id="BFF91164.1"/>
    </source>
</evidence>
<evidence type="ECO:0000256" key="4">
    <source>
        <dbReference type="ARBA" id="ARBA00012532"/>
    </source>
</evidence>
<reference evidence="16 17" key="1">
    <citation type="submission" date="2024-02" db="EMBL/GenBank/DDBJ databases">
        <title>A chromosome-level genome assembly of Drosophila madeirensis, a fruit fly species endemic to Madeira island.</title>
        <authorList>
            <person name="Tomihara K."/>
            <person name="Llopart A."/>
            <person name="Yamamoto D."/>
        </authorList>
    </citation>
    <scope>NUCLEOTIDE SEQUENCE [LARGE SCALE GENOMIC DNA]</scope>
    <source>
        <strain evidence="16 17">RF1</strain>
    </source>
</reference>
<dbReference type="Pfam" id="PF00501">
    <property type="entry name" value="AMP-binding"/>
    <property type="match status" value="1"/>
</dbReference>
<organism evidence="16 17">
    <name type="scientific">Drosophila madeirensis</name>
    <name type="common">Fruit fly</name>
    <dbReference type="NCBI Taxonomy" id="30013"/>
    <lineage>
        <taxon>Eukaryota</taxon>
        <taxon>Metazoa</taxon>
        <taxon>Ecdysozoa</taxon>
        <taxon>Arthropoda</taxon>
        <taxon>Hexapoda</taxon>
        <taxon>Insecta</taxon>
        <taxon>Pterygota</taxon>
        <taxon>Neoptera</taxon>
        <taxon>Endopterygota</taxon>
        <taxon>Diptera</taxon>
        <taxon>Brachycera</taxon>
        <taxon>Muscomorpha</taxon>
        <taxon>Ephydroidea</taxon>
        <taxon>Drosophilidae</taxon>
        <taxon>Drosophila</taxon>
        <taxon>Sophophora</taxon>
    </lineage>
</organism>
<comment type="catalytic activity">
    <reaction evidence="13">
        <text>firefly D-luciferin + ATP + O2 = firefly oxyluciferin + hnu + AMP + CO2 + diphosphate</text>
        <dbReference type="Rhea" id="RHEA:10732"/>
        <dbReference type="ChEBI" id="CHEBI:15379"/>
        <dbReference type="ChEBI" id="CHEBI:16526"/>
        <dbReference type="ChEBI" id="CHEBI:16792"/>
        <dbReference type="ChEBI" id="CHEBI:30212"/>
        <dbReference type="ChEBI" id="CHEBI:30616"/>
        <dbReference type="ChEBI" id="CHEBI:33019"/>
        <dbReference type="ChEBI" id="CHEBI:58038"/>
        <dbReference type="ChEBI" id="CHEBI:456215"/>
        <dbReference type="EC" id="1.13.12.7"/>
    </reaction>
</comment>
<feature type="domain" description="AMP-binding enzyme C-terminal" evidence="15">
    <location>
        <begin position="451"/>
        <end position="527"/>
    </location>
</feature>
<dbReference type="GO" id="GO:0005524">
    <property type="term" value="F:ATP binding"/>
    <property type="evidence" value="ECO:0007669"/>
    <property type="project" value="UniProtKB-KW"/>
</dbReference>
<dbReference type="InterPro" id="IPR045851">
    <property type="entry name" value="AMP-bd_C_sf"/>
</dbReference>
<dbReference type="GO" id="GO:0004497">
    <property type="term" value="F:monooxygenase activity"/>
    <property type="evidence" value="ECO:0007669"/>
    <property type="project" value="UniProtKB-KW"/>
</dbReference>
<evidence type="ECO:0000256" key="13">
    <source>
        <dbReference type="ARBA" id="ARBA00048497"/>
    </source>
</evidence>
<protein>
    <recommendedName>
        <fullName evidence="5">Luciferin 4-monooxygenase</fullName>
        <ecNumber evidence="4">1.13.12.7</ecNumber>
    </recommendedName>
</protein>
<evidence type="ECO:0000256" key="12">
    <source>
        <dbReference type="ARBA" id="ARBA00023262"/>
    </source>
</evidence>
<dbReference type="GO" id="GO:0005777">
    <property type="term" value="C:peroxisome"/>
    <property type="evidence" value="ECO:0007669"/>
    <property type="project" value="UniProtKB-SubCell"/>
</dbReference>
<evidence type="ECO:0000256" key="3">
    <source>
        <dbReference type="ARBA" id="ARBA00006432"/>
    </source>
</evidence>
<name>A0AAU9F124_DROMD</name>
<sequence>MTSTLLPGNIVYGGPIIEREAQDYRSLGQFVLDKYKGFGDQTVLVDAVSGAEYTANFMHKSIVRLAHILQKLGVKQNDVIGLSSENSVNFALAMFAGFAVGATVAPLNVTYSEREVDHALNLSKPKIIFASKITIDRIAKVASKNKFVKGIIALSGSSKNFKTIYALNEMMDNDKYKTKPEFLSPVSNKNEDVALIVCSSGTTGLPKGVQLTQMNLLATLDSQIQPTMIPMSEITLLTVIPWFHAFGCLTLITTACMGARLVYLPKFEENLFLSAIEKYRVMMAFMVPPLMVFLAKHPIVEKYDLSSLMVLLCGAAPLSRETEDQIKERIGVPFIRQGYGLSESTLSVLVQNDDFCKPGSVGVLKVGIYAKVIDPDTGKLLGANERGELCFKGDGIMKGYIGDTKSTQTAIKDGWLHTGDIGYYDDDFEFFIVDRIKELIKYKGFQVPPAEIEALLLTHEKIKDAAVIGKPDEAAGELPLAFVVKQANVQLTENDVIQFVNEHASPAKRLRGGVIFVDEIPKNPSGKILRRILRNMLKKQKSKL</sequence>
<dbReference type="InterPro" id="IPR000873">
    <property type="entry name" value="AMP-dep_synth/lig_dom"/>
</dbReference>
<keyword evidence="7" id="KW-0460">Magnesium</keyword>
<feature type="domain" description="AMP-dependent synthetase/ligase" evidence="14">
    <location>
        <begin position="37"/>
        <end position="400"/>
    </location>
</feature>
<evidence type="ECO:0000256" key="6">
    <source>
        <dbReference type="ARBA" id="ARBA00022840"/>
    </source>
</evidence>
<evidence type="ECO:0000259" key="15">
    <source>
        <dbReference type="Pfam" id="PF13193"/>
    </source>
</evidence>
<comment type="similarity">
    <text evidence="3">Belongs to the ATP-dependent AMP-binding enzyme family.</text>
</comment>
<keyword evidence="10" id="KW-0576">Peroxisome</keyword>
<dbReference type="Gene3D" id="3.30.300.30">
    <property type="match status" value="1"/>
</dbReference>
<evidence type="ECO:0000256" key="9">
    <source>
        <dbReference type="ARBA" id="ARBA00023033"/>
    </source>
</evidence>
<evidence type="ECO:0000256" key="7">
    <source>
        <dbReference type="ARBA" id="ARBA00022842"/>
    </source>
</evidence>
<dbReference type="Gene3D" id="3.40.50.980">
    <property type="match status" value="2"/>
</dbReference>
<dbReference type="Gene3D" id="2.30.38.10">
    <property type="entry name" value="Luciferase, Domain 3"/>
    <property type="match status" value="1"/>
</dbReference>
<evidence type="ECO:0000256" key="2">
    <source>
        <dbReference type="ARBA" id="ARBA00004275"/>
    </source>
</evidence>
<evidence type="ECO:0000259" key="14">
    <source>
        <dbReference type="Pfam" id="PF00501"/>
    </source>
</evidence>
<keyword evidence="8" id="KW-0560">Oxidoreductase</keyword>
<dbReference type="SUPFAM" id="SSF56801">
    <property type="entry name" value="Acetyl-CoA synthetase-like"/>
    <property type="match status" value="1"/>
</dbReference>
<dbReference type="FunFam" id="2.30.38.10:FF:000005">
    <property type="entry name" value="Luciferin 4-monooxygenase"/>
    <property type="match status" value="1"/>
</dbReference>
<evidence type="ECO:0000256" key="8">
    <source>
        <dbReference type="ARBA" id="ARBA00023002"/>
    </source>
</evidence>
<dbReference type="FunFam" id="3.40.50.980:FF:000009">
    <property type="entry name" value="Blast:Luciferin 4-monooxygenase"/>
    <property type="match status" value="1"/>
</dbReference>
<dbReference type="InterPro" id="IPR025110">
    <property type="entry name" value="AMP-bd_C"/>
</dbReference>
<dbReference type="Pfam" id="PF13193">
    <property type="entry name" value="AMP-binding_C"/>
    <property type="match status" value="1"/>
</dbReference>
<evidence type="ECO:0000256" key="5">
    <source>
        <dbReference type="ARBA" id="ARBA00019043"/>
    </source>
</evidence>
<dbReference type="FunFam" id="3.30.300.30:FF:000007">
    <property type="entry name" value="4-coumarate--CoA ligase 2"/>
    <property type="match status" value="1"/>
</dbReference>
<evidence type="ECO:0000313" key="17">
    <source>
        <dbReference type="Proteomes" id="UP001500889"/>
    </source>
</evidence>
<keyword evidence="11" id="KW-0455">Luminescence</keyword>
<keyword evidence="17" id="KW-1185">Reference proteome</keyword>
<comment type="cofactor">
    <cofactor evidence="1">
        <name>Mg(2+)</name>
        <dbReference type="ChEBI" id="CHEBI:18420"/>
    </cofactor>
</comment>
<comment type="subcellular location">
    <subcellularLocation>
        <location evidence="2">Peroxisome</location>
    </subcellularLocation>
</comment>
<dbReference type="Proteomes" id="UP001500889">
    <property type="component" value="Chromosome O"/>
</dbReference>
<evidence type="ECO:0000256" key="1">
    <source>
        <dbReference type="ARBA" id="ARBA00001946"/>
    </source>
</evidence>
<dbReference type="EMBL" id="AP029263">
    <property type="protein sequence ID" value="BFF91164.1"/>
    <property type="molecule type" value="Genomic_DNA"/>
</dbReference>
<proteinExistence type="inferred from homology"/>
<dbReference type="InterPro" id="IPR020845">
    <property type="entry name" value="AMP-binding_CS"/>
</dbReference>
<dbReference type="EC" id="1.13.12.7" evidence="4"/>
<keyword evidence="9" id="KW-0503">Monooxygenase</keyword>
<evidence type="ECO:0000256" key="10">
    <source>
        <dbReference type="ARBA" id="ARBA00023140"/>
    </source>
</evidence>
<evidence type="ECO:0000256" key="11">
    <source>
        <dbReference type="ARBA" id="ARBA00023223"/>
    </source>
</evidence>
<gene>
    <name evidence="16" type="ORF">DMAD_09508</name>
</gene>